<feature type="transmembrane region" description="Helical" evidence="8">
    <location>
        <begin position="69"/>
        <end position="93"/>
    </location>
</feature>
<evidence type="ECO:0000256" key="7">
    <source>
        <dbReference type="ARBA" id="ARBA00023136"/>
    </source>
</evidence>
<feature type="domain" description="Glycosyltransferase RgtA/B/C/D-like" evidence="9">
    <location>
        <begin position="55"/>
        <end position="216"/>
    </location>
</feature>
<feature type="transmembrane region" description="Helical" evidence="8">
    <location>
        <begin position="315"/>
        <end position="333"/>
    </location>
</feature>
<evidence type="ECO:0000313" key="10">
    <source>
        <dbReference type="EMBL" id="USJ24109.1"/>
    </source>
</evidence>
<evidence type="ECO:0000313" key="11">
    <source>
        <dbReference type="Proteomes" id="UP001055460"/>
    </source>
</evidence>
<feature type="transmembrane region" description="Helical" evidence="8">
    <location>
        <begin position="290"/>
        <end position="308"/>
    </location>
</feature>
<keyword evidence="5 8" id="KW-0812">Transmembrane</keyword>
<dbReference type="InterPro" id="IPR038731">
    <property type="entry name" value="RgtA/B/C-like"/>
</dbReference>
<sequence length="509" mass="55157">MLEAVNRRPNLILALIAGYFLLCIALRLSASTSLEIDESEQAYVSQFLMLGYGSQPPFYNWLQYGLTSLLGPSVATMTVLKNGLLFLCCLFFGLASREVLGDRRLAAITTMGVLALPPIFLLAQRDLSHTVAALFAVSLFLYAFLRTMSRPTFFAYTLTGVAVGIGVISKYNFVIVPVAAIVAILPEPKLRARLFDWRILVAIAVCALIALPHGTWVLQNIGAASSNTFKEMGTGQEAGFVSKALKAIVALFASTLRGSAIILAVFALVFRKDLPAIWRADSLWARVVGRMLVLCLGAVLVIMLVTGATHMREKWLVLFLVLLPLYLALKVKASGVDTTRSVRPVALFIGFVIVTTLVVVSTRAVVRPWFGKVSRLSIPYSSLVDTIVQQQGREPAMVLATNKQVAGNLRTRLHGAKVYVPGNNSSPAIGQLAGPLLVVWTNDGKADAAPPAPLVDVLKSFGVPETHLQPQQLALPYLHGTLEDRYSFGYFWIDDPSRSAPTSSLSSPG</sequence>
<evidence type="ECO:0000256" key="6">
    <source>
        <dbReference type="ARBA" id="ARBA00022989"/>
    </source>
</evidence>
<evidence type="ECO:0000256" key="2">
    <source>
        <dbReference type="ARBA" id="ARBA00022475"/>
    </source>
</evidence>
<dbReference type="GO" id="GO:0016763">
    <property type="term" value="F:pentosyltransferase activity"/>
    <property type="evidence" value="ECO:0007669"/>
    <property type="project" value="TreeGrafter"/>
</dbReference>
<evidence type="ECO:0000256" key="4">
    <source>
        <dbReference type="ARBA" id="ARBA00022679"/>
    </source>
</evidence>
<accession>A0A9Q8YAG0</accession>
<keyword evidence="2" id="KW-1003">Cell membrane</keyword>
<dbReference type="RefSeq" id="WP_090294652.1">
    <property type="nucleotide sequence ID" value="NZ_CAXURO020000001.1"/>
</dbReference>
<proteinExistence type="predicted"/>
<name>A0A9Q8YAG0_ENSAD</name>
<dbReference type="Proteomes" id="UP001055460">
    <property type="component" value="Chromosome"/>
</dbReference>
<evidence type="ECO:0000256" key="8">
    <source>
        <dbReference type="SAM" id="Phobius"/>
    </source>
</evidence>
<dbReference type="Pfam" id="PF13231">
    <property type="entry name" value="PMT_2"/>
    <property type="match status" value="1"/>
</dbReference>
<evidence type="ECO:0000259" key="9">
    <source>
        <dbReference type="Pfam" id="PF13231"/>
    </source>
</evidence>
<evidence type="ECO:0000256" key="3">
    <source>
        <dbReference type="ARBA" id="ARBA00022676"/>
    </source>
</evidence>
<keyword evidence="7 8" id="KW-0472">Membrane</keyword>
<keyword evidence="4 10" id="KW-0808">Transferase</keyword>
<comment type="subcellular location">
    <subcellularLocation>
        <location evidence="1">Cell membrane</location>
        <topology evidence="1">Multi-pass membrane protein</topology>
    </subcellularLocation>
</comment>
<protein>
    <submittedName>
        <fullName evidence="10">Glycosyltransferase family 39 protein</fullName>
        <ecNumber evidence="10">2.4.-.-</ecNumber>
    </submittedName>
</protein>
<feature type="transmembrane region" description="Helical" evidence="8">
    <location>
        <begin position="248"/>
        <end position="270"/>
    </location>
</feature>
<dbReference type="OrthoDB" id="9153955at2"/>
<keyword evidence="6 8" id="KW-1133">Transmembrane helix</keyword>
<gene>
    <name evidence="10" type="ORF">NE863_03715</name>
</gene>
<keyword evidence="3 10" id="KW-0328">Glycosyltransferase</keyword>
<feature type="transmembrane region" description="Helical" evidence="8">
    <location>
        <begin position="157"/>
        <end position="185"/>
    </location>
</feature>
<dbReference type="EMBL" id="CP098807">
    <property type="protein sequence ID" value="USJ24109.1"/>
    <property type="molecule type" value="Genomic_DNA"/>
</dbReference>
<reference evidence="10" key="1">
    <citation type="submission" date="2022-06" db="EMBL/GenBank/DDBJ databases">
        <title>Physiological and biochemical characterization and genomic elucidation of a strain of the genus Ensifer adhaerens M8 that combines arsenic oxidation and chromium reduction.</title>
        <authorList>
            <person name="Li X."/>
            <person name="Yu c."/>
        </authorList>
    </citation>
    <scope>NUCLEOTIDE SEQUENCE</scope>
    <source>
        <strain evidence="10">M8</strain>
    </source>
</reference>
<dbReference type="GO" id="GO:0009103">
    <property type="term" value="P:lipopolysaccharide biosynthetic process"/>
    <property type="evidence" value="ECO:0007669"/>
    <property type="project" value="UniProtKB-ARBA"/>
</dbReference>
<evidence type="ECO:0000256" key="1">
    <source>
        <dbReference type="ARBA" id="ARBA00004651"/>
    </source>
</evidence>
<organism evidence="10 11">
    <name type="scientific">Ensifer adhaerens</name>
    <name type="common">Sinorhizobium morelense</name>
    <dbReference type="NCBI Taxonomy" id="106592"/>
    <lineage>
        <taxon>Bacteria</taxon>
        <taxon>Pseudomonadati</taxon>
        <taxon>Pseudomonadota</taxon>
        <taxon>Alphaproteobacteria</taxon>
        <taxon>Hyphomicrobiales</taxon>
        <taxon>Rhizobiaceae</taxon>
        <taxon>Sinorhizobium/Ensifer group</taxon>
        <taxon>Ensifer</taxon>
    </lineage>
</organism>
<feature type="transmembrane region" description="Helical" evidence="8">
    <location>
        <begin position="197"/>
        <end position="218"/>
    </location>
</feature>
<dbReference type="PANTHER" id="PTHR33908:SF11">
    <property type="entry name" value="MEMBRANE PROTEIN"/>
    <property type="match status" value="1"/>
</dbReference>
<dbReference type="InterPro" id="IPR050297">
    <property type="entry name" value="LipidA_mod_glycosyltrf_83"/>
</dbReference>
<dbReference type="PANTHER" id="PTHR33908">
    <property type="entry name" value="MANNOSYLTRANSFERASE YKCB-RELATED"/>
    <property type="match status" value="1"/>
</dbReference>
<feature type="transmembrane region" description="Helical" evidence="8">
    <location>
        <begin position="12"/>
        <end position="30"/>
    </location>
</feature>
<feature type="transmembrane region" description="Helical" evidence="8">
    <location>
        <begin position="345"/>
        <end position="366"/>
    </location>
</feature>
<dbReference type="GO" id="GO:0005886">
    <property type="term" value="C:plasma membrane"/>
    <property type="evidence" value="ECO:0007669"/>
    <property type="project" value="UniProtKB-SubCell"/>
</dbReference>
<dbReference type="AlphaFoldDB" id="A0A9Q8YAG0"/>
<dbReference type="EC" id="2.4.-.-" evidence="10"/>
<evidence type="ECO:0000256" key="5">
    <source>
        <dbReference type="ARBA" id="ARBA00022692"/>
    </source>
</evidence>
<feature type="transmembrane region" description="Helical" evidence="8">
    <location>
        <begin position="129"/>
        <end position="145"/>
    </location>
</feature>